<feature type="transmembrane region" description="Helical" evidence="5">
    <location>
        <begin position="406"/>
        <end position="425"/>
    </location>
</feature>
<protein>
    <recommendedName>
        <fullName evidence="6">Major facilitator superfamily (MFS) profile domain-containing protein</fullName>
    </recommendedName>
</protein>
<evidence type="ECO:0000313" key="8">
    <source>
        <dbReference type="Proteomes" id="UP001530400"/>
    </source>
</evidence>
<evidence type="ECO:0000256" key="4">
    <source>
        <dbReference type="ARBA" id="ARBA00022847"/>
    </source>
</evidence>
<dbReference type="Pfam" id="PF07690">
    <property type="entry name" value="MFS_1"/>
    <property type="match status" value="1"/>
</dbReference>
<keyword evidence="5" id="KW-0812">Transmembrane</keyword>
<dbReference type="InterPro" id="IPR036259">
    <property type="entry name" value="MFS_trans_sf"/>
</dbReference>
<keyword evidence="4" id="KW-0769">Symport</keyword>
<name>A0ABD3QPW9_9STRA</name>
<feature type="transmembrane region" description="Helical" evidence="5">
    <location>
        <begin position="245"/>
        <end position="264"/>
    </location>
</feature>
<dbReference type="InterPro" id="IPR020846">
    <property type="entry name" value="MFS_dom"/>
</dbReference>
<gene>
    <name evidence="7" type="ORF">ACHAWO_012600</name>
</gene>
<comment type="caution">
    <text evidence="7">The sequence shown here is derived from an EMBL/GenBank/DDBJ whole genome shotgun (WGS) entry which is preliminary data.</text>
</comment>
<dbReference type="AlphaFoldDB" id="A0ABD3QPW9"/>
<feature type="transmembrane region" description="Helical" evidence="5">
    <location>
        <begin position="104"/>
        <end position="130"/>
    </location>
</feature>
<keyword evidence="5" id="KW-1133">Transmembrane helix</keyword>
<keyword evidence="5" id="KW-0472">Membrane</keyword>
<feature type="transmembrane region" description="Helical" evidence="5">
    <location>
        <begin position="376"/>
        <end position="400"/>
    </location>
</feature>
<dbReference type="PROSITE" id="PS50850">
    <property type="entry name" value="MFS"/>
    <property type="match status" value="1"/>
</dbReference>
<comment type="subcellular location">
    <subcellularLocation>
        <location evidence="1">Cell membrane</location>
        <topology evidence="1">Multi-pass membrane protein</topology>
    </subcellularLocation>
</comment>
<evidence type="ECO:0000256" key="2">
    <source>
        <dbReference type="ARBA" id="ARBA00022448"/>
    </source>
</evidence>
<feature type="transmembrane region" description="Helical" evidence="5">
    <location>
        <begin position="177"/>
        <end position="196"/>
    </location>
</feature>
<feature type="domain" description="Major facilitator superfamily (MFS) profile" evidence="6">
    <location>
        <begin position="5"/>
        <end position="434"/>
    </location>
</feature>
<dbReference type="EMBL" id="JALLPJ020000100">
    <property type="protein sequence ID" value="KAL3802458.1"/>
    <property type="molecule type" value="Genomic_DNA"/>
</dbReference>
<proteinExistence type="predicted"/>
<evidence type="ECO:0000259" key="6">
    <source>
        <dbReference type="PROSITE" id="PS50850"/>
    </source>
</evidence>
<dbReference type="InterPro" id="IPR051084">
    <property type="entry name" value="H+-coupled_symporters"/>
</dbReference>
<dbReference type="Proteomes" id="UP001530400">
    <property type="component" value="Unassembled WGS sequence"/>
</dbReference>
<feature type="transmembrane region" description="Helical" evidence="5">
    <location>
        <begin position="313"/>
        <end position="334"/>
    </location>
</feature>
<evidence type="ECO:0000256" key="3">
    <source>
        <dbReference type="ARBA" id="ARBA00022475"/>
    </source>
</evidence>
<evidence type="ECO:0000313" key="7">
    <source>
        <dbReference type="EMBL" id="KAL3802458.1"/>
    </source>
</evidence>
<reference evidence="7 8" key="1">
    <citation type="submission" date="2024-10" db="EMBL/GenBank/DDBJ databases">
        <title>Updated reference genomes for cyclostephanoid diatoms.</title>
        <authorList>
            <person name="Roberts W.R."/>
            <person name="Alverson A.J."/>
        </authorList>
    </citation>
    <scope>NUCLEOTIDE SEQUENCE [LARGE SCALE GENOMIC DNA]</scope>
    <source>
        <strain evidence="7 8">AJA010-31</strain>
    </source>
</reference>
<dbReference type="GO" id="GO:0005886">
    <property type="term" value="C:plasma membrane"/>
    <property type="evidence" value="ECO:0007669"/>
    <property type="project" value="UniProtKB-SubCell"/>
</dbReference>
<feature type="transmembrane region" description="Helical" evidence="5">
    <location>
        <begin position="45"/>
        <end position="65"/>
    </location>
</feature>
<dbReference type="SUPFAM" id="SSF103473">
    <property type="entry name" value="MFS general substrate transporter"/>
    <property type="match status" value="1"/>
</dbReference>
<feature type="transmembrane region" description="Helical" evidence="5">
    <location>
        <begin position="77"/>
        <end position="98"/>
    </location>
</feature>
<dbReference type="GO" id="GO:0015293">
    <property type="term" value="F:symporter activity"/>
    <property type="evidence" value="ECO:0007669"/>
    <property type="project" value="UniProtKB-KW"/>
</dbReference>
<keyword evidence="2" id="KW-0813">Transport</keyword>
<keyword evidence="3" id="KW-1003">Cell membrane</keyword>
<feature type="transmembrane region" description="Helical" evidence="5">
    <location>
        <begin position="142"/>
        <end position="165"/>
    </location>
</feature>
<sequence>MVDIETISGVMGNVLEWYDFALYGYFSDIIAQVFFPPTSDSTSLIWSYAVFGGAFLMRPIGGMITGTMGDMKGRKGALVMSMIMMALPTFAMGCLPSYEKVGWVSTLLLVICRLLQGLSVGGQLPSSLVFTVERQPKEKWGFYGAIVVFATGMGVLLGNIVGAIMRTVMTDEELVAWGWRIPFLSGIIIGAVALLIQAYGTEFNPNDDFYNSESTIDDEPVSQSSRIDIQRTKHPITESFRRENLAPLIASALVPMLAGANYYVTFVWMAVYMETILDPPIPGAFWINACASFFGHSIPSVYMGWLSDKYDRVTMMMIGAVATGIVSPFLLWIISMGQPITAFVAQFTIGVVSSLLAGPLSAWLGESFPPQVRLTAGALGYNIALCTSSGFSPLLATALANRFGPIAPGAIYPLFASLSLIGLTIGKRKHTASASGNESYSAVGSLT</sequence>
<keyword evidence="8" id="KW-1185">Reference proteome</keyword>
<dbReference type="InterPro" id="IPR011701">
    <property type="entry name" value="MFS"/>
</dbReference>
<organism evidence="7 8">
    <name type="scientific">Cyclotella atomus</name>
    <dbReference type="NCBI Taxonomy" id="382360"/>
    <lineage>
        <taxon>Eukaryota</taxon>
        <taxon>Sar</taxon>
        <taxon>Stramenopiles</taxon>
        <taxon>Ochrophyta</taxon>
        <taxon>Bacillariophyta</taxon>
        <taxon>Coscinodiscophyceae</taxon>
        <taxon>Thalassiosirophycidae</taxon>
        <taxon>Stephanodiscales</taxon>
        <taxon>Stephanodiscaceae</taxon>
        <taxon>Cyclotella</taxon>
    </lineage>
</organism>
<evidence type="ECO:0000256" key="5">
    <source>
        <dbReference type="SAM" id="Phobius"/>
    </source>
</evidence>
<dbReference type="PANTHER" id="PTHR43528:SF1">
    <property type="entry name" value="ALPHA-KETOGLUTARATE PERMEASE"/>
    <property type="match status" value="1"/>
</dbReference>
<dbReference type="PANTHER" id="PTHR43528">
    <property type="entry name" value="ALPHA-KETOGLUTARATE PERMEASE"/>
    <property type="match status" value="1"/>
</dbReference>
<evidence type="ECO:0000256" key="1">
    <source>
        <dbReference type="ARBA" id="ARBA00004651"/>
    </source>
</evidence>
<accession>A0ABD3QPW9</accession>
<dbReference type="Gene3D" id="1.20.1250.20">
    <property type="entry name" value="MFS general substrate transporter like domains"/>
    <property type="match status" value="1"/>
</dbReference>
<feature type="transmembrane region" description="Helical" evidence="5">
    <location>
        <begin position="284"/>
        <end position="306"/>
    </location>
</feature>
<feature type="transmembrane region" description="Helical" evidence="5">
    <location>
        <begin position="340"/>
        <end position="364"/>
    </location>
</feature>